<dbReference type="PANTHER" id="PTHR30024:SF42">
    <property type="entry name" value="ALIPHATIC SULFONATES-BINDING PROTEIN-RELATED"/>
    <property type="match status" value="1"/>
</dbReference>
<evidence type="ECO:0000256" key="6">
    <source>
        <dbReference type="ARBA" id="ARBA00070228"/>
    </source>
</evidence>
<dbReference type="InterPro" id="IPR015168">
    <property type="entry name" value="SsuA/THI5"/>
</dbReference>
<name>A0A345ZXB2_9HYPH</name>
<proteinExistence type="inferred from homology"/>
<comment type="function">
    <text evidence="5">Part of a binding-protein-dependent transport system for aliphatic sulfonates. Putative binding protein.</text>
</comment>
<dbReference type="Pfam" id="PF09084">
    <property type="entry name" value="NMT1"/>
    <property type="match status" value="1"/>
</dbReference>
<evidence type="ECO:0000256" key="5">
    <source>
        <dbReference type="ARBA" id="ARBA00055538"/>
    </source>
</evidence>
<evidence type="ECO:0000256" key="2">
    <source>
        <dbReference type="ARBA" id="ARBA00010742"/>
    </source>
</evidence>
<sequence length="324" mass="34895">MTLGWRVWTWKVWTWKVWPTIAVLGLVLGAASGAQASEKVIRIGFQKYGKLVLLKSKGSLEGKLKAIGYTVEWKEFPAGPQMLEALNVGAIDFGNTGETPPIFAQAAGAPLVYFAYEPPAPKGEAILVPPGSPIKAVADLKGKKVALNKGSNVHFLLVEALKKAGIQYSDITPVFLTPADARAAFEKGAVDAWVIWDPYQAAAEKTFKARELVNAEGLVPNYQFYLASRKALDVHAKALDIVLEQLREVDTWAKGDIKAVAAQLSASIGIPADVLEVALTRQAYGIRSIDAKVITDQQKLADVFFGLGLIPKALKISDAVRSGS</sequence>
<feature type="domain" description="Solute-binding protein family 3/N-terminal" evidence="7">
    <location>
        <begin position="40"/>
        <end position="256"/>
    </location>
</feature>
<evidence type="ECO:0000313" key="9">
    <source>
        <dbReference type="Proteomes" id="UP000254889"/>
    </source>
</evidence>
<dbReference type="NCBIfam" id="NF008588">
    <property type="entry name" value="PRK11553.1"/>
    <property type="match status" value="1"/>
</dbReference>
<dbReference type="GO" id="GO:0016020">
    <property type="term" value="C:membrane"/>
    <property type="evidence" value="ECO:0007669"/>
    <property type="project" value="InterPro"/>
</dbReference>
<dbReference type="SUPFAM" id="SSF53850">
    <property type="entry name" value="Periplasmic binding protein-like II"/>
    <property type="match status" value="1"/>
</dbReference>
<accession>A0A345ZXB2</accession>
<dbReference type="FunFam" id="3.40.190.10:FF:000050">
    <property type="entry name" value="Sulfonate ABC transporter substrate-binding protein"/>
    <property type="match status" value="1"/>
</dbReference>
<reference evidence="8 9" key="1">
    <citation type="submission" date="2018-07" db="EMBL/GenBank/DDBJ databases">
        <authorList>
            <person name="Quirk P.G."/>
            <person name="Krulwich T.A."/>
        </authorList>
    </citation>
    <scope>NUCLEOTIDE SEQUENCE [LARGE SCALE GENOMIC DNA]</scope>
    <source>
        <strain evidence="8 9">CC-BB4</strain>
    </source>
</reference>
<dbReference type="OrthoDB" id="6522570at2"/>
<dbReference type="AlphaFoldDB" id="A0A345ZXB2"/>
<dbReference type="InterPro" id="IPR001638">
    <property type="entry name" value="Solute-binding_3/MltF_N"/>
</dbReference>
<dbReference type="InterPro" id="IPR010067">
    <property type="entry name" value="ABC_SsuA_sub-bd"/>
</dbReference>
<dbReference type="Proteomes" id="UP000254889">
    <property type="component" value="Chromosome"/>
</dbReference>
<keyword evidence="3" id="KW-0813">Transport</keyword>
<evidence type="ECO:0000256" key="4">
    <source>
        <dbReference type="ARBA" id="ARBA00022729"/>
    </source>
</evidence>
<evidence type="ECO:0000313" key="8">
    <source>
        <dbReference type="EMBL" id="AXK81559.1"/>
    </source>
</evidence>
<dbReference type="NCBIfam" id="TIGR01728">
    <property type="entry name" value="SsuA_fam"/>
    <property type="match status" value="1"/>
</dbReference>
<dbReference type="KEGG" id="ptaw:DW352_14160"/>
<protein>
    <recommendedName>
        <fullName evidence="6">Putative aliphatic sulfonates-binding protein</fullName>
    </recommendedName>
</protein>
<evidence type="ECO:0000259" key="7">
    <source>
        <dbReference type="SMART" id="SM00062"/>
    </source>
</evidence>
<dbReference type="GO" id="GO:0042597">
    <property type="term" value="C:periplasmic space"/>
    <property type="evidence" value="ECO:0007669"/>
    <property type="project" value="UniProtKB-SubCell"/>
</dbReference>
<evidence type="ECO:0000256" key="3">
    <source>
        <dbReference type="ARBA" id="ARBA00022448"/>
    </source>
</evidence>
<gene>
    <name evidence="8" type="ORF">DW352_14160</name>
</gene>
<comment type="similarity">
    <text evidence="2">Belongs to the bacterial solute-binding protein SsuA/TauA family.</text>
</comment>
<keyword evidence="4" id="KW-0732">Signal</keyword>
<evidence type="ECO:0000256" key="1">
    <source>
        <dbReference type="ARBA" id="ARBA00004418"/>
    </source>
</evidence>
<dbReference type="EMBL" id="CP031417">
    <property type="protein sequence ID" value="AXK81559.1"/>
    <property type="molecule type" value="Genomic_DNA"/>
</dbReference>
<dbReference type="CDD" id="cd13557">
    <property type="entry name" value="PBP2_SsuA"/>
    <property type="match status" value="1"/>
</dbReference>
<dbReference type="SMART" id="SM00062">
    <property type="entry name" value="PBPb"/>
    <property type="match status" value="1"/>
</dbReference>
<keyword evidence="9" id="KW-1185">Reference proteome</keyword>
<dbReference type="GO" id="GO:0042626">
    <property type="term" value="F:ATPase-coupled transmembrane transporter activity"/>
    <property type="evidence" value="ECO:0007669"/>
    <property type="project" value="InterPro"/>
</dbReference>
<dbReference type="PANTHER" id="PTHR30024">
    <property type="entry name" value="ALIPHATIC SULFONATES-BINDING PROTEIN-RELATED"/>
    <property type="match status" value="1"/>
</dbReference>
<dbReference type="Gene3D" id="3.40.190.10">
    <property type="entry name" value="Periplasmic binding protein-like II"/>
    <property type="match status" value="2"/>
</dbReference>
<comment type="subcellular location">
    <subcellularLocation>
        <location evidence="1">Periplasm</location>
    </subcellularLocation>
</comment>
<organism evidence="8 9">
    <name type="scientific">Pseudolabrys taiwanensis</name>
    <dbReference type="NCBI Taxonomy" id="331696"/>
    <lineage>
        <taxon>Bacteria</taxon>
        <taxon>Pseudomonadati</taxon>
        <taxon>Pseudomonadota</taxon>
        <taxon>Alphaproteobacteria</taxon>
        <taxon>Hyphomicrobiales</taxon>
        <taxon>Xanthobacteraceae</taxon>
        <taxon>Pseudolabrys</taxon>
    </lineage>
</organism>